<dbReference type="EMBL" id="BSUZ01000001">
    <property type="protein sequence ID" value="GMA89221.1"/>
    <property type="molecule type" value="Genomic_DNA"/>
</dbReference>
<evidence type="ECO:0000256" key="1">
    <source>
        <dbReference type="ARBA" id="ARBA00000185"/>
    </source>
</evidence>
<dbReference type="InterPro" id="IPR050220">
    <property type="entry name" value="Type_II_DNA_Topoisomerases"/>
</dbReference>
<name>A0ABQ6JNT1_9ACTN</name>
<dbReference type="PANTHER" id="PTHR43493:SF5">
    <property type="entry name" value="DNA GYRASE SUBUNIT A, CHLOROPLASTIC_MITOCHONDRIAL"/>
    <property type="match status" value="1"/>
</dbReference>
<reference evidence="4" key="1">
    <citation type="journal article" date="2019" name="Int. J. Syst. Evol. Microbiol.">
        <title>The Global Catalogue of Microorganisms (GCM) 10K type strain sequencing project: providing services to taxonomists for standard genome sequencing and annotation.</title>
        <authorList>
            <consortium name="The Broad Institute Genomics Platform"/>
            <consortium name="The Broad Institute Genome Sequencing Center for Infectious Disease"/>
            <person name="Wu L."/>
            <person name="Ma J."/>
        </authorList>
    </citation>
    <scope>NUCLEOTIDE SEQUENCE [LARGE SCALE GENOMIC DNA]</scope>
    <source>
        <strain evidence="4">NBRC 108730</strain>
    </source>
</reference>
<dbReference type="InterPro" id="IPR013757">
    <property type="entry name" value="Topo_IIA_A_a_sf"/>
</dbReference>
<dbReference type="InterPro" id="IPR002205">
    <property type="entry name" value="Topo_IIA_dom_A"/>
</dbReference>
<evidence type="ECO:0000259" key="2">
    <source>
        <dbReference type="Pfam" id="PF00521"/>
    </source>
</evidence>
<evidence type="ECO:0000313" key="4">
    <source>
        <dbReference type="Proteomes" id="UP001157017"/>
    </source>
</evidence>
<accession>A0ABQ6JNT1</accession>
<dbReference type="Proteomes" id="UP001157017">
    <property type="component" value="Unassembled WGS sequence"/>
</dbReference>
<dbReference type="InterPro" id="IPR013760">
    <property type="entry name" value="Topo_IIA-like_dom_sf"/>
</dbReference>
<dbReference type="SUPFAM" id="SSF56719">
    <property type="entry name" value="Type II DNA topoisomerase"/>
    <property type="match status" value="1"/>
</dbReference>
<feature type="domain" description="Topo IIA-type catalytic" evidence="2">
    <location>
        <begin position="2"/>
        <end position="72"/>
    </location>
</feature>
<dbReference type="Pfam" id="PF00521">
    <property type="entry name" value="DNA_topoisoIV"/>
    <property type="match status" value="1"/>
</dbReference>
<keyword evidence="4" id="KW-1185">Reference proteome</keyword>
<gene>
    <name evidence="3" type="ORF">GCM10025868_44710</name>
</gene>
<sequence>MDFRIDVVRRRSQHRLQGHLDRLHLVEGLLVAILDIDEVIQIIRTSDDAGAARERLEQVFDLSTPQAEYILEPAAAAAHPV</sequence>
<organism evidence="3 4">
    <name type="scientific">Angustibacter aerolatus</name>
    <dbReference type="NCBI Taxonomy" id="1162965"/>
    <lineage>
        <taxon>Bacteria</taxon>
        <taxon>Bacillati</taxon>
        <taxon>Actinomycetota</taxon>
        <taxon>Actinomycetes</taxon>
        <taxon>Kineosporiales</taxon>
        <taxon>Kineosporiaceae</taxon>
    </lineage>
</organism>
<dbReference type="PANTHER" id="PTHR43493">
    <property type="entry name" value="DNA GYRASE/TOPOISOMERASE SUBUNIT A"/>
    <property type="match status" value="1"/>
</dbReference>
<evidence type="ECO:0000313" key="3">
    <source>
        <dbReference type="EMBL" id="GMA89221.1"/>
    </source>
</evidence>
<comment type="catalytic activity">
    <reaction evidence="1">
        <text>ATP-dependent breakage, passage and rejoining of double-stranded DNA.</text>
        <dbReference type="EC" id="5.6.2.2"/>
    </reaction>
</comment>
<protein>
    <recommendedName>
        <fullName evidence="2">Topo IIA-type catalytic domain-containing protein</fullName>
    </recommendedName>
</protein>
<comment type="caution">
    <text evidence="3">The sequence shown here is derived from an EMBL/GenBank/DDBJ whole genome shotgun (WGS) entry which is preliminary data.</text>
</comment>
<dbReference type="Gene3D" id="1.10.268.10">
    <property type="entry name" value="Topoisomerase, domain 3"/>
    <property type="match status" value="1"/>
</dbReference>
<proteinExistence type="predicted"/>